<dbReference type="Pfam" id="PF12705">
    <property type="entry name" value="PDDEXK_1"/>
    <property type="match status" value="1"/>
</dbReference>
<dbReference type="Gene3D" id="3.40.50.300">
    <property type="entry name" value="P-loop containing nucleotide triphosphate hydrolases"/>
    <property type="match status" value="4"/>
</dbReference>
<dbReference type="GO" id="GO:0006310">
    <property type="term" value="P:DNA recombination"/>
    <property type="evidence" value="ECO:0007669"/>
    <property type="project" value="TreeGrafter"/>
</dbReference>
<evidence type="ECO:0000259" key="10">
    <source>
        <dbReference type="Pfam" id="PF12705"/>
    </source>
</evidence>
<dbReference type="InterPro" id="IPR038726">
    <property type="entry name" value="PDDEXK_AddAB-type"/>
</dbReference>
<dbReference type="PANTHER" id="PTHR30591">
    <property type="entry name" value="RECBCD ENZYME SUBUNIT RECC"/>
    <property type="match status" value="1"/>
</dbReference>
<evidence type="ECO:0000256" key="3">
    <source>
        <dbReference type="ARBA" id="ARBA00022763"/>
    </source>
</evidence>
<keyword evidence="6" id="KW-0269">Exonuclease</keyword>
<evidence type="ECO:0000313" key="13">
    <source>
        <dbReference type="Proteomes" id="UP000824082"/>
    </source>
</evidence>
<feature type="domain" description="ATP-dependent helicase/deoxyribonuclease subunit B N-terminal" evidence="11">
    <location>
        <begin position="4"/>
        <end position="280"/>
    </location>
</feature>
<evidence type="ECO:0000256" key="4">
    <source>
        <dbReference type="ARBA" id="ARBA00022801"/>
    </source>
</evidence>
<dbReference type="InterPro" id="IPR011604">
    <property type="entry name" value="PDDEXK-like_dom_sf"/>
</dbReference>
<dbReference type="Proteomes" id="UP000824082">
    <property type="component" value="Unassembled WGS sequence"/>
</dbReference>
<organism evidence="12 13">
    <name type="scientific">Candidatus Egerieicola faecale</name>
    <dbReference type="NCBI Taxonomy" id="2840774"/>
    <lineage>
        <taxon>Bacteria</taxon>
        <taxon>Bacillati</taxon>
        <taxon>Bacillota</taxon>
        <taxon>Clostridia</taxon>
        <taxon>Eubacteriales</taxon>
        <taxon>Oscillospiraceae</taxon>
        <taxon>Oscillospiraceae incertae sedis</taxon>
        <taxon>Candidatus Egerieicola</taxon>
    </lineage>
</organism>
<keyword evidence="7" id="KW-0067">ATP-binding</keyword>
<evidence type="ECO:0000313" key="12">
    <source>
        <dbReference type="EMBL" id="HIU40957.1"/>
    </source>
</evidence>
<keyword evidence="3" id="KW-0227">DNA damage</keyword>
<sequence length="1137" mass="128205">MLTFLLGRSHSGKTQRVLSQLAALPESGRPVYLLLPDQSTFEGERRCYRTLGARAFSKIQVTGFSRLASRLAARYYPQGRPAADARQKLLLMQLALEQAGPLLKVYASPASRSRLAPAMLQTVEQLQSAGMEVSGLEDFARTLPQGSLRSKLLDTAAVYAEYQGLLQRRFSDPLEDLPKAARLAAEHRLFEGGRFYLDGFDFLSQDKLLLLEQMLLQGEQVTVTLTLDPADPRRESLFALSDALYHQLRALARKLGVPVATPEVLPQPEGVRPPALEALERRLYAIPPVPYDQPAGELELVRAPNRQEEVQAAAARLRELARQGYRYREMAVVLGSESYRPLLQSALERYEVPYYLDDPVSPLQSPLFRLVQHCFALGWGSFSPLQAAALLKCGLTPFDESRVAELENYLYLWDLGEEGFFSPFTLSIYGLEGPRNPQQREEETARLARLEEMRKFLLDHLLPFRKLGECSAREMTQGLFDLLEGMQVRQVTQQYIQMLEQDTVQPAQSLAAAAQYRRMWETLGQLCTAIAEILEDRPVSFSRYWQLLELLAEQSGLETVPQALDCVNVGQSGKLHLEQVKVLLILGAEEGVFPQTPAGCPLFGEEEEELLAQRQLPIARDRLRRTQEGRFYAYQTLTGGEQRLWISVPEGDLQGSAIAPSPLLEELAALFPQCRREELARREPARLCQSKEAGFALLAAAQQPDVFTKTLEEYFSRSGEYAAMLEQVRQGRKNAARKLDRKLVEQLYGQRPFLSPSRVEDFYRCPFQFFCKQGLKLYPRRQVRYDPLSRGNLVHEILCKVLEQLRGREDLTPEKLQSLAEECVRLYLEQHLPKGSLDNARLRVQLRRAGEGVTTLLLELAKQIQHSRFFPAAFEYRIGEGGHSPALTVSTQAGNQVSLHGTVDRIDLYQDSDGTRYFRIVDYKTGAKQLKLSDVLQGLNLQMMIYLICLEQGRGGQGAGVLYQPAGQVSPKLGREASQAQWEREKKKSYRMNGLVLNQKSVVLAMDDTLSGESIPVKALAKGYLKDQGAMVPQWDLLFDDSGKAVEELFDKNSQENIIDAYQLQLVTGKVLDKIREMADRLFAGEIAPSPVETQSGKACQWCDYTTLCRAKDGPVRSYERKSNKQVLQELKGKKKP</sequence>
<dbReference type="InterPro" id="IPR027417">
    <property type="entry name" value="P-loop_NTPase"/>
</dbReference>
<protein>
    <submittedName>
        <fullName evidence="12">PD-(D/E)XK nuclease family protein</fullName>
    </submittedName>
</protein>
<name>A0A9D1IRT1_9FIRM</name>
<evidence type="ECO:0000256" key="9">
    <source>
        <dbReference type="ARBA" id="ARBA00023204"/>
    </source>
</evidence>
<keyword evidence="9" id="KW-0234">DNA repair</keyword>
<keyword evidence="8" id="KW-0238">DNA-binding</keyword>
<dbReference type="GO" id="GO:0005524">
    <property type="term" value="F:ATP binding"/>
    <property type="evidence" value="ECO:0007669"/>
    <property type="project" value="UniProtKB-KW"/>
</dbReference>
<evidence type="ECO:0000256" key="2">
    <source>
        <dbReference type="ARBA" id="ARBA00022741"/>
    </source>
</evidence>
<evidence type="ECO:0000256" key="5">
    <source>
        <dbReference type="ARBA" id="ARBA00022806"/>
    </source>
</evidence>
<evidence type="ECO:0000256" key="1">
    <source>
        <dbReference type="ARBA" id="ARBA00022722"/>
    </source>
</evidence>
<evidence type="ECO:0000256" key="8">
    <source>
        <dbReference type="ARBA" id="ARBA00023125"/>
    </source>
</evidence>
<dbReference type="SUPFAM" id="SSF52540">
    <property type="entry name" value="P-loop containing nucleoside triphosphate hydrolases"/>
    <property type="match status" value="1"/>
</dbReference>
<keyword evidence="1" id="KW-0540">Nuclease</keyword>
<dbReference type="GO" id="GO:0006281">
    <property type="term" value="P:DNA repair"/>
    <property type="evidence" value="ECO:0007669"/>
    <property type="project" value="UniProtKB-KW"/>
</dbReference>
<feature type="domain" description="PD-(D/E)XK endonuclease-like" evidence="10">
    <location>
        <begin position="754"/>
        <end position="1110"/>
    </location>
</feature>
<evidence type="ECO:0000256" key="6">
    <source>
        <dbReference type="ARBA" id="ARBA00022839"/>
    </source>
</evidence>
<dbReference type="Pfam" id="PF21445">
    <property type="entry name" value="ADDB_N"/>
    <property type="match status" value="1"/>
</dbReference>
<keyword evidence="5" id="KW-0347">Helicase</keyword>
<dbReference type="GO" id="GO:0004527">
    <property type="term" value="F:exonuclease activity"/>
    <property type="evidence" value="ECO:0007669"/>
    <property type="project" value="UniProtKB-KW"/>
</dbReference>
<gene>
    <name evidence="12" type="ORF">IAD19_00185</name>
</gene>
<accession>A0A9D1IRT1</accession>
<dbReference type="EMBL" id="DVMX01000003">
    <property type="protein sequence ID" value="HIU40957.1"/>
    <property type="molecule type" value="Genomic_DNA"/>
</dbReference>
<evidence type="ECO:0000259" key="11">
    <source>
        <dbReference type="Pfam" id="PF21445"/>
    </source>
</evidence>
<reference evidence="12" key="1">
    <citation type="submission" date="2020-10" db="EMBL/GenBank/DDBJ databases">
        <authorList>
            <person name="Gilroy R."/>
        </authorList>
    </citation>
    <scope>NUCLEOTIDE SEQUENCE</scope>
    <source>
        <strain evidence="12">4509</strain>
    </source>
</reference>
<proteinExistence type="predicted"/>
<dbReference type="Gene3D" id="3.90.320.10">
    <property type="match status" value="1"/>
</dbReference>
<dbReference type="GO" id="GO:0004386">
    <property type="term" value="F:helicase activity"/>
    <property type="evidence" value="ECO:0007669"/>
    <property type="project" value="UniProtKB-KW"/>
</dbReference>
<dbReference type="AlphaFoldDB" id="A0A9D1IRT1"/>
<dbReference type="PANTHER" id="PTHR30591:SF1">
    <property type="entry name" value="RECBCD ENZYME SUBUNIT RECC"/>
    <property type="match status" value="1"/>
</dbReference>
<dbReference type="GO" id="GO:0003677">
    <property type="term" value="F:DNA binding"/>
    <property type="evidence" value="ECO:0007669"/>
    <property type="project" value="UniProtKB-KW"/>
</dbReference>
<dbReference type="InterPro" id="IPR049035">
    <property type="entry name" value="ADDB_N"/>
</dbReference>
<reference evidence="12" key="2">
    <citation type="journal article" date="2021" name="PeerJ">
        <title>Extensive microbial diversity within the chicken gut microbiome revealed by metagenomics and culture.</title>
        <authorList>
            <person name="Gilroy R."/>
            <person name="Ravi A."/>
            <person name="Getino M."/>
            <person name="Pursley I."/>
            <person name="Horton D.L."/>
            <person name="Alikhan N.F."/>
            <person name="Baker D."/>
            <person name="Gharbi K."/>
            <person name="Hall N."/>
            <person name="Watson M."/>
            <person name="Adriaenssens E.M."/>
            <person name="Foster-Nyarko E."/>
            <person name="Jarju S."/>
            <person name="Secka A."/>
            <person name="Antonio M."/>
            <person name="Oren A."/>
            <person name="Chaudhuri R.R."/>
            <person name="La Ragione R."/>
            <person name="Hildebrand F."/>
            <person name="Pallen M.J."/>
        </authorList>
    </citation>
    <scope>NUCLEOTIDE SEQUENCE</scope>
    <source>
        <strain evidence="12">4509</strain>
    </source>
</reference>
<evidence type="ECO:0000256" key="7">
    <source>
        <dbReference type="ARBA" id="ARBA00022840"/>
    </source>
</evidence>
<keyword evidence="4" id="KW-0378">Hydrolase</keyword>
<keyword evidence="2" id="KW-0547">Nucleotide-binding</keyword>
<comment type="caution">
    <text evidence="12">The sequence shown here is derived from an EMBL/GenBank/DDBJ whole genome shotgun (WGS) entry which is preliminary data.</text>
</comment>